<comment type="caution">
    <text evidence="2">The sequence shown here is derived from an EMBL/GenBank/DDBJ whole genome shotgun (WGS) entry which is preliminary data.</text>
</comment>
<dbReference type="InterPro" id="IPR036108">
    <property type="entry name" value="4pyrrol_syn_uPrphyn_synt_sf"/>
</dbReference>
<dbReference type="UniPathway" id="UPA00251">
    <property type="reaction ID" value="UER00320"/>
</dbReference>
<sequence length="322" mass="35398">MSKPPILLLKTQSQPTDPYQTILSPHYTPHFLPVLTHTLLPTAQTRLFTLFSAPETFLSTYNSIILTSQRAVEALNGALSNESPGGLPATTKSIRSIWSHVSPPSRLFPIFVVGPATHASVEALVEGHFLLGFFAIVGQESGNGEALVEYILRYAGGSGDCDGEGSVKRALFPTGEKRRDTVPRLLSEAGWVVDEVPCYETVTRGEFAQEFVGMLKKCDGVGVVWVVVFSPQGCKEMLWACGWMDVEAKVMEEYRTPEGRRRQSEDRIRTWVRVMSIGPTTRQFLLDQFEFQVDSVAVAPSAGGILQGLESDRYPVSIKTGS</sequence>
<dbReference type="GO" id="GO:0006780">
    <property type="term" value="P:uroporphyrinogen III biosynthetic process"/>
    <property type="evidence" value="ECO:0007669"/>
    <property type="project" value="InterPro"/>
</dbReference>
<evidence type="ECO:0000313" key="2">
    <source>
        <dbReference type="EMBL" id="CAF9927611.1"/>
    </source>
</evidence>
<organism evidence="2 3">
    <name type="scientific">Gomphillus americanus</name>
    <dbReference type="NCBI Taxonomy" id="1940652"/>
    <lineage>
        <taxon>Eukaryota</taxon>
        <taxon>Fungi</taxon>
        <taxon>Dikarya</taxon>
        <taxon>Ascomycota</taxon>
        <taxon>Pezizomycotina</taxon>
        <taxon>Lecanoromycetes</taxon>
        <taxon>OSLEUM clade</taxon>
        <taxon>Ostropomycetidae</taxon>
        <taxon>Ostropales</taxon>
        <taxon>Graphidaceae</taxon>
        <taxon>Gomphilloideae</taxon>
        <taxon>Gomphillus</taxon>
    </lineage>
</organism>
<dbReference type="GO" id="GO:0005829">
    <property type="term" value="C:cytosol"/>
    <property type="evidence" value="ECO:0007669"/>
    <property type="project" value="TreeGrafter"/>
</dbReference>
<dbReference type="EMBL" id="CAJPDQ010000027">
    <property type="protein sequence ID" value="CAF9927611.1"/>
    <property type="molecule type" value="Genomic_DNA"/>
</dbReference>
<gene>
    <name evidence="2" type="ORF">GOMPHAMPRED_004450</name>
</gene>
<proteinExistence type="predicted"/>
<keyword evidence="3" id="KW-1185">Reference proteome</keyword>
<dbReference type="OrthoDB" id="5595751at2759"/>
<dbReference type="InterPro" id="IPR039793">
    <property type="entry name" value="UROS/Hem4"/>
</dbReference>
<reference evidence="2" key="1">
    <citation type="submission" date="2021-03" db="EMBL/GenBank/DDBJ databases">
        <authorList>
            <person name="Tagirdzhanova G."/>
        </authorList>
    </citation>
    <scope>NUCLEOTIDE SEQUENCE</scope>
</reference>
<dbReference type="Pfam" id="PF02602">
    <property type="entry name" value="HEM4"/>
    <property type="match status" value="1"/>
</dbReference>
<accession>A0A8H3FKF5</accession>
<dbReference type="PANTHER" id="PTHR12390:SF0">
    <property type="entry name" value="UROPORPHYRINOGEN-III SYNTHASE"/>
    <property type="match status" value="1"/>
</dbReference>
<dbReference type="GO" id="GO:0004852">
    <property type="term" value="F:uroporphyrinogen-III synthase activity"/>
    <property type="evidence" value="ECO:0007669"/>
    <property type="project" value="InterPro"/>
</dbReference>
<dbReference type="Proteomes" id="UP000664169">
    <property type="component" value="Unassembled WGS sequence"/>
</dbReference>
<protein>
    <recommendedName>
        <fullName evidence="1">Tetrapyrrole biosynthesis uroporphyrinogen III synthase domain-containing protein</fullName>
    </recommendedName>
</protein>
<dbReference type="PANTHER" id="PTHR12390">
    <property type="entry name" value="UROPORPHYRINOGEN III SYNTHASE"/>
    <property type="match status" value="1"/>
</dbReference>
<dbReference type="GO" id="GO:0006782">
    <property type="term" value="P:protoporphyrinogen IX biosynthetic process"/>
    <property type="evidence" value="ECO:0007669"/>
    <property type="project" value="UniProtKB-UniPathway"/>
</dbReference>
<dbReference type="SUPFAM" id="SSF69618">
    <property type="entry name" value="HemD-like"/>
    <property type="match status" value="1"/>
</dbReference>
<dbReference type="Gene3D" id="3.40.50.10090">
    <property type="match status" value="2"/>
</dbReference>
<evidence type="ECO:0000313" key="3">
    <source>
        <dbReference type="Proteomes" id="UP000664169"/>
    </source>
</evidence>
<evidence type="ECO:0000259" key="1">
    <source>
        <dbReference type="Pfam" id="PF02602"/>
    </source>
</evidence>
<dbReference type="InterPro" id="IPR003754">
    <property type="entry name" value="4pyrrol_synth_uPrphyn_synth"/>
</dbReference>
<dbReference type="AlphaFoldDB" id="A0A8H3FKF5"/>
<name>A0A8H3FKF5_9LECA</name>
<feature type="domain" description="Tetrapyrrole biosynthesis uroporphyrinogen III synthase" evidence="1">
    <location>
        <begin position="27"/>
        <end position="306"/>
    </location>
</feature>
<dbReference type="CDD" id="cd06578">
    <property type="entry name" value="HemD"/>
    <property type="match status" value="1"/>
</dbReference>